<accession>X0U5H5</accession>
<proteinExistence type="inferred from homology"/>
<feature type="non-terminal residue" evidence="10">
    <location>
        <position position="236"/>
    </location>
</feature>
<evidence type="ECO:0000256" key="1">
    <source>
        <dbReference type="ARBA" id="ARBA00004970"/>
    </source>
</evidence>
<name>X0U5H5_9ZZZZ</name>
<evidence type="ECO:0000256" key="3">
    <source>
        <dbReference type="ARBA" id="ARBA00013085"/>
    </source>
</evidence>
<organism evidence="10">
    <name type="scientific">marine sediment metagenome</name>
    <dbReference type="NCBI Taxonomy" id="412755"/>
    <lineage>
        <taxon>unclassified sequences</taxon>
        <taxon>metagenomes</taxon>
        <taxon>ecological metagenomes</taxon>
    </lineage>
</organism>
<evidence type="ECO:0000256" key="5">
    <source>
        <dbReference type="ARBA" id="ARBA00022801"/>
    </source>
</evidence>
<dbReference type="GO" id="GO:0000105">
    <property type="term" value="P:L-histidine biosynthetic process"/>
    <property type="evidence" value="ECO:0007669"/>
    <property type="project" value="UniProtKB-UniPathway"/>
</dbReference>
<dbReference type="EC" id="3.1.3.15" evidence="3"/>
<gene>
    <name evidence="10" type="ORF">S01H1_43558</name>
</gene>
<evidence type="ECO:0000256" key="6">
    <source>
        <dbReference type="ARBA" id="ARBA00023102"/>
    </source>
</evidence>
<evidence type="ECO:0000256" key="4">
    <source>
        <dbReference type="ARBA" id="ARBA00022605"/>
    </source>
</evidence>
<dbReference type="AlphaFoldDB" id="X0U5H5"/>
<comment type="similarity">
    <text evidence="2">Belongs to the PHP hydrolase family. HisK subfamily.</text>
</comment>
<dbReference type="NCBIfam" id="TIGR01856">
    <property type="entry name" value="hisJ_fam"/>
    <property type="match status" value="1"/>
</dbReference>
<dbReference type="GO" id="GO:0005737">
    <property type="term" value="C:cytoplasm"/>
    <property type="evidence" value="ECO:0007669"/>
    <property type="project" value="TreeGrafter"/>
</dbReference>
<dbReference type="InterPro" id="IPR016195">
    <property type="entry name" value="Pol/histidinol_Pase-like"/>
</dbReference>
<keyword evidence="5" id="KW-0378">Hydrolase</keyword>
<dbReference type="PANTHER" id="PTHR21039:SF0">
    <property type="entry name" value="HISTIDINOL-PHOSPHATASE"/>
    <property type="match status" value="1"/>
</dbReference>
<evidence type="ECO:0000256" key="7">
    <source>
        <dbReference type="ARBA" id="ARBA00049158"/>
    </source>
</evidence>
<dbReference type="Pfam" id="PF02811">
    <property type="entry name" value="PHP"/>
    <property type="match status" value="1"/>
</dbReference>
<dbReference type="InterPro" id="IPR004013">
    <property type="entry name" value="PHP_dom"/>
</dbReference>
<keyword evidence="4" id="KW-0028">Amino-acid biosynthesis</keyword>
<dbReference type="EMBL" id="BARS01027754">
    <property type="protein sequence ID" value="GAG00830.1"/>
    <property type="molecule type" value="Genomic_DNA"/>
</dbReference>
<protein>
    <recommendedName>
        <fullName evidence="3">histidinol-phosphatase</fullName>
        <ecNumber evidence="3">3.1.3.15</ecNumber>
    </recommendedName>
</protein>
<keyword evidence="6" id="KW-0368">Histidine biosynthesis</keyword>
<dbReference type="SUPFAM" id="SSF89550">
    <property type="entry name" value="PHP domain-like"/>
    <property type="match status" value="1"/>
</dbReference>
<reference evidence="10" key="1">
    <citation type="journal article" date="2014" name="Front. Microbiol.">
        <title>High frequency of phylogenetically diverse reductive dehalogenase-homologous genes in deep subseafloor sedimentary metagenomes.</title>
        <authorList>
            <person name="Kawai M."/>
            <person name="Futagami T."/>
            <person name="Toyoda A."/>
            <person name="Takaki Y."/>
            <person name="Nishi S."/>
            <person name="Hori S."/>
            <person name="Arai W."/>
            <person name="Tsubouchi T."/>
            <person name="Morono Y."/>
            <person name="Uchiyama I."/>
            <person name="Ito T."/>
            <person name="Fujiyama A."/>
            <person name="Inagaki F."/>
            <person name="Takami H."/>
        </authorList>
    </citation>
    <scope>NUCLEOTIDE SEQUENCE</scope>
    <source>
        <strain evidence="10">Expedition CK06-06</strain>
    </source>
</reference>
<evidence type="ECO:0000256" key="8">
    <source>
        <dbReference type="SAM" id="MobiDB-lite"/>
    </source>
</evidence>
<dbReference type="UniPathway" id="UPA00031">
    <property type="reaction ID" value="UER00013"/>
</dbReference>
<feature type="region of interest" description="Disordered" evidence="8">
    <location>
        <begin position="214"/>
        <end position="236"/>
    </location>
</feature>
<evidence type="ECO:0000259" key="9">
    <source>
        <dbReference type="SMART" id="SM00481"/>
    </source>
</evidence>
<dbReference type="Gene3D" id="3.20.20.140">
    <property type="entry name" value="Metal-dependent hydrolases"/>
    <property type="match status" value="1"/>
</dbReference>
<dbReference type="GO" id="GO:0004401">
    <property type="term" value="F:histidinol-phosphatase activity"/>
    <property type="evidence" value="ECO:0007669"/>
    <property type="project" value="UniProtKB-EC"/>
</dbReference>
<sequence length="236" mass="27170">MGKQLEIIADMHVHSKFSVDGKDSLLAMCRAAIRKGVKYICFTEHFDMNPKDRGYGYFNFEKFSEAIDSAKNKFGGTLYILKGLEFSEPHLHPEEFEEMVRKDFDVMIGSVHWLGGFIIGQKELEEKFTKEEIFKKYYREVLRATKFGGFDILAHLDFPKRYLKQSYNEWNLVDEILSELTKSDIALEINTSPLRKGLNECSPDKKLLERYTKHKGSKVSIGSDAHSSSDIGEGFE</sequence>
<evidence type="ECO:0000313" key="10">
    <source>
        <dbReference type="EMBL" id="GAG00830.1"/>
    </source>
</evidence>
<feature type="domain" description="Polymerase/histidinol phosphatase N-terminal" evidence="9">
    <location>
        <begin position="9"/>
        <end position="90"/>
    </location>
</feature>
<comment type="pathway">
    <text evidence="1">Amino-acid biosynthesis; L-histidine biosynthesis; L-histidine from 5-phospho-alpha-D-ribose 1-diphosphate: step 8/9.</text>
</comment>
<dbReference type="PANTHER" id="PTHR21039">
    <property type="entry name" value="HISTIDINOL PHOSPHATASE-RELATED"/>
    <property type="match status" value="1"/>
</dbReference>
<dbReference type="InterPro" id="IPR010140">
    <property type="entry name" value="Histidinol_P_phosphatase_HisJ"/>
</dbReference>
<comment type="caution">
    <text evidence="10">The sequence shown here is derived from an EMBL/GenBank/DDBJ whole genome shotgun (WGS) entry which is preliminary data.</text>
</comment>
<evidence type="ECO:0000256" key="2">
    <source>
        <dbReference type="ARBA" id="ARBA00009152"/>
    </source>
</evidence>
<dbReference type="SMART" id="SM00481">
    <property type="entry name" value="POLIIIAc"/>
    <property type="match status" value="1"/>
</dbReference>
<comment type="catalytic activity">
    <reaction evidence="7">
        <text>L-histidinol phosphate + H2O = L-histidinol + phosphate</text>
        <dbReference type="Rhea" id="RHEA:14465"/>
        <dbReference type="ChEBI" id="CHEBI:15377"/>
        <dbReference type="ChEBI" id="CHEBI:43474"/>
        <dbReference type="ChEBI" id="CHEBI:57699"/>
        <dbReference type="ChEBI" id="CHEBI:57980"/>
        <dbReference type="EC" id="3.1.3.15"/>
    </reaction>
</comment>
<dbReference type="InterPro" id="IPR003141">
    <property type="entry name" value="Pol/His_phosphatase_N"/>
</dbReference>